<dbReference type="EMBL" id="JBHTHX010000257">
    <property type="protein sequence ID" value="MFD0884940.1"/>
    <property type="molecule type" value="Genomic_DNA"/>
</dbReference>
<proteinExistence type="predicted"/>
<name>A0ABW3DM24_9ACTN</name>
<sequence length="127" mass="14266">MLWKATMSAFPNHADVLSISDHSGCDSADSGAWLDLNIKPEATLGGIEIALERVGWTKNVRQFMPCGPACTPEAVMRWPDMARRWEKRTIGLHLGKEETSNPSREPWTLTVQAVDHCWTDDHYTCPD</sequence>
<keyword evidence="2" id="KW-1185">Reference proteome</keyword>
<dbReference type="Proteomes" id="UP001597024">
    <property type="component" value="Unassembled WGS sequence"/>
</dbReference>
<accession>A0ABW3DM24</accession>
<reference evidence="2" key="1">
    <citation type="journal article" date="2019" name="Int. J. Syst. Evol. Microbiol.">
        <title>The Global Catalogue of Microorganisms (GCM) 10K type strain sequencing project: providing services to taxonomists for standard genome sequencing and annotation.</title>
        <authorList>
            <consortium name="The Broad Institute Genomics Platform"/>
            <consortium name="The Broad Institute Genome Sequencing Center for Infectious Disease"/>
            <person name="Wu L."/>
            <person name="Ma J."/>
        </authorList>
    </citation>
    <scope>NUCLEOTIDE SEQUENCE [LARGE SCALE GENOMIC DNA]</scope>
    <source>
        <strain evidence="2">CCUG 62974</strain>
    </source>
</reference>
<gene>
    <name evidence="1" type="ORF">ACFQ08_10320</name>
</gene>
<comment type="caution">
    <text evidence="1">The sequence shown here is derived from an EMBL/GenBank/DDBJ whole genome shotgun (WGS) entry which is preliminary data.</text>
</comment>
<protein>
    <submittedName>
        <fullName evidence="1">Uncharacterized protein</fullName>
    </submittedName>
</protein>
<evidence type="ECO:0000313" key="1">
    <source>
        <dbReference type="EMBL" id="MFD0884940.1"/>
    </source>
</evidence>
<organism evidence="1 2">
    <name type="scientific">Streptosporangium algeriense</name>
    <dbReference type="NCBI Taxonomy" id="1682748"/>
    <lineage>
        <taxon>Bacteria</taxon>
        <taxon>Bacillati</taxon>
        <taxon>Actinomycetota</taxon>
        <taxon>Actinomycetes</taxon>
        <taxon>Streptosporangiales</taxon>
        <taxon>Streptosporangiaceae</taxon>
        <taxon>Streptosporangium</taxon>
    </lineage>
</organism>
<evidence type="ECO:0000313" key="2">
    <source>
        <dbReference type="Proteomes" id="UP001597024"/>
    </source>
</evidence>